<comment type="caution">
    <text evidence="3">The sequence shown here is derived from an EMBL/GenBank/DDBJ whole genome shotgun (WGS) entry which is preliminary data.</text>
</comment>
<accession>A0ABD2YY08</accession>
<feature type="repeat" description="PPR" evidence="2">
    <location>
        <begin position="47"/>
        <end position="81"/>
    </location>
</feature>
<reference evidence="3 4" key="1">
    <citation type="submission" date="2024-11" db="EMBL/GenBank/DDBJ databases">
        <title>A near-complete genome assembly of Cinchona calisaya.</title>
        <authorList>
            <person name="Lian D.C."/>
            <person name="Zhao X.W."/>
            <person name="Wei L."/>
        </authorList>
    </citation>
    <scope>NUCLEOTIDE SEQUENCE [LARGE SCALE GENOMIC DNA]</scope>
    <source>
        <tissue evidence="3">Nenye</tissue>
    </source>
</reference>
<dbReference type="Pfam" id="PF01535">
    <property type="entry name" value="PPR"/>
    <property type="match status" value="3"/>
</dbReference>
<dbReference type="Proteomes" id="UP001630127">
    <property type="component" value="Unassembled WGS sequence"/>
</dbReference>
<evidence type="ECO:0008006" key="5">
    <source>
        <dbReference type="Google" id="ProtNLM"/>
    </source>
</evidence>
<sequence length="171" mass="18804">MADLDAPLVGSLMLGKVFVGNALVAMYGKFGNLEDAGKVFEYMPERNLVSWNFMIPVFSENGCFQESFDFFRELLVGELVPDSATLVTMLLVCAVEGDLLMGKVVHGLAVKLGMSGDVMVSNALIDMYSKCGFLNEAQIVFDMNQSKNLVSWNSIIGVIIGKEMLMEHLIF</sequence>
<dbReference type="InterPro" id="IPR002885">
    <property type="entry name" value="PPR_rpt"/>
</dbReference>
<evidence type="ECO:0000256" key="2">
    <source>
        <dbReference type="PROSITE-ProRule" id="PRU00708"/>
    </source>
</evidence>
<dbReference type="Gene3D" id="1.25.40.10">
    <property type="entry name" value="Tetratricopeptide repeat domain"/>
    <property type="match status" value="2"/>
</dbReference>
<protein>
    <recommendedName>
        <fullName evidence="5">Pentatricopeptide repeat-containing protein</fullName>
    </recommendedName>
</protein>
<dbReference type="PANTHER" id="PTHR47928">
    <property type="entry name" value="REPEAT-CONTAINING PROTEIN, PUTATIVE-RELATED"/>
    <property type="match status" value="1"/>
</dbReference>
<dbReference type="EMBL" id="JBJUIK010000011">
    <property type="protein sequence ID" value="KAL3512158.1"/>
    <property type="molecule type" value="Genomic_DNA"/>
</dbReference>
<keyword evidence="4" id="KW-1185">Reference proteome</keyword>
<dbReference type="InterPro" id="IPR011990">
    <property type="entry name" value="TPR-like_helical_dom_sf"/>
</dbReference>
<evidence type="ECO:0000313" key="4">
    <source>
        <dbReference type="Proteomes" id="UP001630127"/>
    </source>
</evidence>
<dbReference type="PROSITE" id="PS51375">
    <property type="entry name" value="PPR"/>
    <property type="match status" value="1"/>
</dbReference>
<name>A0ABD2YY08_9GENT</name>
<dbReference type="NCBIfam" id="TIGR00756">
    <property type="entry name" value="PPR"/>
    <property type="match status" value="1"/>
</dbReference>
<organism evidence="3 4">
    <name type="scientific">Cinchona calisaya</name>
    <dbReference type="NCBI Taxonomy" id="153742"/>
    <lineage>
        <taxon>Eukaryota</taxon>
        <taxon>Viridiplantae</taxon>
        <taxon>Streptophyta</taxon>
        <taxon>Embryophyta</taxon>
        <taxon>Tracheophyta</taxon>
        <taxon>Spermatophyta</taxon>
        <taxon>Magnoliopsida</taxon>
        <taxon>eudicotyledons</taxon>
        <taxon>Gunneridae</taxon>
        <taxon>Pentapetalae</taxon>
        <taxon>asterids</taxon>
        <taxon>lamiids</taxon>
        <taxon>Gentianales</taxon>
        <taxon>Rubiaceae</taxon>
        <taxon>Cinchonoideae</taxon>
        <taxon>Cinchoneae</taxon>
        <taxon>Cinchona</taxon>
    </lineage>
</organism>
<keyword evidence="1" id="KW-0677">Repeat</keyword>
<dbReference type="InterPro" id="IPR050421">
    <property type="entry name" value="PPR"/>
</dbReference>
<proteinExistence type="predicted"/>
<evidence type="ECO:0000313" key="3">
    <source>
        <dbReference type="EMBL" id="KAL3512158.1"/>
    </source>
</evidence>
<gene>
    <name evidence="3" type="ORF">ACH5RR_024875</name>
</gene>
<dbReference type="PANTHER" id="PTHR47928:SF207">
    <property type="entry name" value="PENTATRICOPEPTIDE REPEAT-CONTAINING PROTEIN"/>
    <property type="match status" value="1"/>
</dbReference>
<evidence type="ECO:0000256" key="1">
    <source>
        <dbReference type="ARBA" id="ARBA00022737"/>
    </source>
</evidence>
<dbReference type="AlphaFoldDB" id="A0ABD2YY08"/>